<gene>
    <name evidence="2" type="ORF">RNC47_34480</name>
</gene>
<reference evidence="3" key="1">
    <citation type="submission" date="2023-07" db="EMBL/GenBank/DDBJ databases">
        <title>30 novel species of actinomycetes from the DSMZ collection.</title>
        <authorList>
            <person name="Nouioui I."/>
        </authorList>
    </citation>
    <scope>NUCLEOTIDE SEQUENCE [LARGE SCALE GENOMIC DNA]</scope>
    <source>
        <strain evidence="3">DSM 44918</strain>
    </source>
</reference>
<dbReference type="Proteomes" id="UP001183420">
    <property type="component" value="Unassembled WGS sequence"/>
</dbReference>
<accession>A0ABU2M0P2</accession>
<feature type="region of interest" description="Disordered" evidence="1">
    <location>
        <begin position="1"/>
        <end position="24"/>
    </location>
</feature>
<keyword evidence="3" id="KW-1185">Reference proteome</keyword>
<name>A0ABU2M0P2_9ACTN</name>
<organism evidence="2 3">
    <name type="scientific">Streptomyces millisiae</name>
    <dbReference type="NCBI Taxonomy" id="3075542"/>
    <lineage>
        <taxon>Bacteria</taxon>
        <taxon>Bacillati</taxon>
        <taxon>Actinomycetota</taxon>
        <taxon>Actinomycetes</taxon>
        <taxon>Kitasatosporales</taxon>
        <taxon>Streptomycetaceae</taxon>
        <taxon>Streptomyces</taxon>
    </lineage>
</organism>
<evidence type="ECO:0000313" key="3">
    <source>
        <dbReference type="Proteomes" id="UP001183420"/>
    </source>
</evidence>
<dbReference type="RefSeq" id="WP_311604621.1">
    <property type="nucleotide sequence ID" value="NZ_JAVREM010000108.1"/>
</dbReference>
<comment type="caution">
    <text evidence="2">The sequence shown here is derived from an EMBL/GenBank/DDBJ whole genome shotgun (WGS) entry which is preliminary data.</text>
</comment>
<dbReference type="EMBL" id="JAVREM010000108">
    <property type="protein sequence ID" value="MDT0323422.1"/>
    <property type="molecule type" value="Genomic_DNA"/>
</dbReference>
<sequence>MSGDAPTGPRQDRPPPAGPRPSGPTLTAAALCVLGGALSFLAVTLARNAPLTDPPPAAHPLRIAQVTSQLFAPSCPAGRPDAFYDPAASLCRTLDLDGGLTVEEVADAEAVPGPVADLWAVRVTFRPEDVAELRGLTERVRSEPYPRGQLAFVHGGRLVSTGVLAGPDRQGTASLGGPYTRAEAEVIVGELAG</sequence>
<evidence type="ECO:0000313" key="2">
    <source>
        <dbReference type="EMBL" id="MDT0323422.1"/>
    </source>
</evidence>
<evidence type="ECO:0000256" key="1">
    <source>
        <dbReference type="SAM" id="MobiDB-lite"/>
    </source>
</evidence>
<proteinExistence type="predicted"/>
<protein>
    <submittedName>
        <fullName evidence="2">Uncharacterized protein</fullName>
    </submittedName>
</protein>